<name>A0A5C5SEC6_9STRE</name>
<reference evidence="1 2" key="1">
    <citation type="submission" date="2019-08" db="EMBL/GenBank/DDBJ databases">
        <authorList>
            <person name="Lei W."/>
        </authorList>
    </citation>
    <scope>NUCLEOTIDE SEQUENCE [LARGE SCALE GENOMIC DNA]</scope>
    <source>
        <strain evidence="1 2">CCUG 66496</strain>
    </source>
</reference>
<evidence type="ECO:0000313" key="1">
    <source>
        <dbReference type="EMBL" id="TWS99149.1"/>
    </source>
</evidence>
<proteinExistence type="predicted"/>
<organism evidence="1 2">
    <name type="scientific">Streptococcus cuniculipharyngis</name>
    <dbReference type="NCBI Taxonomy" id="1562651"/>
    <lineage>
        <taxon>Bacteria</taxon>
        <taxon>Bacillati</taxon>
        <taxon>Bacillota</taxon>
        <taxon>Bacilli</taxon>
        <taxon>Lactobacillales</taxon>
        <taxon>Streptococcaceae</taxon>
        <taxon>Streptococcus</taxon>
    </lineage>
</organism>
<keyword evidence="2" id="KW-1185">Reference proteome</keyword>
<dbReference type="AlphaFoldDB" id="A0A5C5SEC6"/>
<dbReference type="RefSeq" id="WP_146566427.1">
    <property type="nucleotide sequence ID" value="NZ_VOHL01000001.1"/>
</dbReference>
<dbReference type="Proteomes" id="UP000317430">
    <property type="component" value="Unassembled WGS sequence"/>
</dbReference>
<dbReference type="OrthoDB" id="2223441at2"/>
<gene>
    <name evidence="1" type="ORF">FRX57_02825</name>
</gene>
<accession>A0A5C5SEC6</accession>
<comment type="caution">
    <text evidence="1">The sequence shown here is derived from an EMBL/GenBank/DDBJ whole genome shotgun (WGS) entry which is preliminary data.</text>
</comment>
<protein>
    <submittedName>
        <fullName evidence="1">Uncharacterized protein</fullName>
    </submittedName>
</protein>
<dbReference type="EMBL" id="VOHL01000001">
    <property type="protein sequence ID" value="TWS99149.1"/>
    <property type="molecule type" value="Genomic_DNA"/>
</dbReference>
<evidence type="ECO:0000313" key="2">
    <source>
        <dbReference type="Proteomes" id="UP000317430"/>
    </source>
</evidence>
<sequence>MGKIDNQMIVLCKVEENSNIRRYSAVSGECTGVATVVKNDLNYQYEGDDLGKFTNFVKDTLIRSVQLDKQLPEKIVHGFG</sequence>